<reference evidence="12" key="1">
    <citation type="submission" date="2020-10" db="EMBL/GenBank/DDBJ databases">
        <authorList>
            <person name="Gilroy R."/>
        </authorList>
    </citation>
    <scope>NUCLEOTIDE SEQUENCE</scope>
    <source>
        <strain evidence="12">18911</strain>
    </source>
</reference>
<dbReference type="SMART" id="SM00448">
    <property type="entry name" value="REC"/>
    <property type="match status" value="1"/>
</dbReference>
<dbReference type="InterPro" id="IPR011006">
    <property type="entry name" value="CheY-like_superfamily"/>
</dbReference>
<evidence type="ECO:0000313" key="12">
    <source>
        <dbReference type="EMBL" id="HIU60303.1"/>
    </source>
</evidence>
<organism evidence="12 13">
    <name type="scientific">Candidatus Stercoripulliclostridium merdigallinarum</name>
    <dbReference type="NCBI Taxonomy" id="2840951"/>
    <lineage>
        <taxon>Bacteria</taxon>
        <taxon>Bacillati</taxon>
        <taxon>Bacillota</taxon>
        <taxon>Clostridia</taxon>
        <taxon>Eubacteriales</taxon>
        <taxon>Candidatus Stercoripulliclostridium</taxon>
    </lineage>
</organism>
<evidence type="ECO:0000256" key="6">
    <source>
        <dbReference type="ARBA" id="ARBA00023163"/>
    </source>
</evidence>
<protein>
    <recommendedName>
        <fullName evidence="1">Stage 0 sporulation protein A homolog</fullName>
    </recommendedName>
</protein>
<feature type="domain" description="OmpR/PhoB-type" evidence="11">
    <location>
        <begin position="133"/>
        <end position="230"/>
    </location>
</feature>
<dbReference type="CDD" id="cd17574">
    <property type="entry name" value="REC_OmpR"/>
    <property type="match status" value="1"/>
</dbReference>
<evidence type="ECO:0000256" key="9">
    <source>
        <dbReference type="PROSITE-ProRule" id="PRU01091"/>
    </source>
</evidence>
<evidence type="ECO:0000259" key="10">
    <source>
        <dbReference type="PROSITE" id="PS50110"/>
    </source>
</evidence>
<keyword evidence="5 9" id="KW-0238">DNA-binding</keyword>
<dbReference type="PROSITE" id="PS51755">
    <property type="entry name" value="OMPR_PHOB"/>
    <property type="match status" value="1"/>
</dbReference>
<dbReference type="GO" id="GO:0032993">
    <property type="term" value="C:protein-DNA complex"/>
    <property type="evidence" value="ECO:0007669"/>
    <property type="project" value="TreeGrafter"/>
</dbReference>
<evidence type="ECO:0000256" key="4">
    <source>
        <dbReference type="ARBA" id="ARBA00023015"/>
    </source>
</evidence>
<dbReference type="Proteomes" id="UP000824094">
    <property type="component" value="Unassembled WGS sequence"/>
</dbReference>
<reference evidence="12" key="2">
    <citation type="journal article" date="2021" name="PeerJ">
        <title>Extensive microbial diversity within the chicken gut microbiome revealed by metagenomics and culture.</title>
        <authorList>
            <person name="Gilroy R."/>
            <person name="Ravi A."/>
            <person name="Getino M."/>
            <person name="Pursley I."/>
            <person name="Horton D.L."/>
            <person name="Alikhan N.F."/>
            <person name="Baker D."/>
            <person name="Gharbi K."/>
            <person name="Hall N."/>
            <person name="Watson M."/>
            <person name="Adriaenssens E.M."/>
            <person name="Foster-Nyarko E."/>
            <person name="Jarju S."/>
            <person name="Secka A."/>
            <person name="Antonio M."/>
            <person name="Oren A."/>
            <person name="Chaudhuri R.R."/>
            <person name="La Ragione R."/>
            <person name="Hildebrand F."/>
            <person name="Pallen M.J."/>
        </authorList>
    </citation>
    <scope>NUCLEOTIDE SEQUENCE</scope>
    <source>
        <strain evidence="12">18911</strain>
    </source>
</reference>
<dbReference type="PANTHER" id="PTHR48111">
    <property type="entry name" value="REGULATOR OF RPOS"/>
    <property type="match status" value="1"/>
</dbReference>
<gene>
    <name evidence="12" type="ORF">IAB05_02800</name>
</gene>
<dbReference type="InterPro" id="IPR036388">
    <property type="entry name" value="WH-like_DNA-bd_sf"/>
</dbReference>
<comment type="caution">
    <text evidence="12">The sequence shown here is derived from an EMBL/GenBank/DDBJ whole genome shotgun (WGS) entry which is preliminary data.</text>
</comment>
<dbReference type="Gene3D" id="1.10.10.10">
    <property type="entry name" value="Winged helix-like DNA-binding domain superfamily/Winged helix DNA-binding domain"/>
    <property type="match status" value="1"/>
</dbReference>
<name>A0A9D1MHT6_9FIRM</name>
<dbReference type="SUPFAM" id="SSF52172">
    <property type="entry name" value="CheY-like"/>
    <property type="match status" value="1"/>
</dbReference>
<dbReference type="GO" id="GO:0000156">
    <property type="term" value="F:phosphorelay response regulator activity"/>
    <property type="evidence" value="ECO:0007669"/>
    <property type="project" value="TreeGrafter"/>
</dbReference>
<dbReference type="EMBL" id="DVNF01000083">
    <property type="protein sequence ID" value="HIU60303.1"/>
    <property type="molecule type" value="Genomic_DNA"/>
</dbReference>
<evidence type="ECO:0000313" key="13">
    <source>
        <dbReference type="Proteomes" id="UP000824094"/>
    </source>
</evidence>
<evidence type="ECO:0000256" key="7">
    <source>
        <dbReference type="ARBA" id="ARBA00024867"/>
    </source>
</evidence>
<feature type="modified residue" description="4-aspartylphosphate" evidence="8">
    <location>
        <position position="57"/>
    </location>
</feature>
<keyword evidence="6" id="KW-0804">Transcription</keyword>
<accession>A0A9D1MHT6</accession>
<keyword evidence="3" id="KW-0902">Two-component regulatory system</keyword>
<dbReference type="InterPro" id="IPR001789">
    <property type="entry name" value="Sig_transdc_resp-reg_receiver"/>
</dbReference>
<dbReference type="Gene3D" id="6.10.250.690">
    <property type="match status" value="1"/>
</dbReference>
<comment type="function">
    <text evidence="7">May play the central regulatory role in sporulation. It may be an element of the effector pathway responsible for the activation of sporulation genes in response to nutritional stress. Spo0A may act in concert with spo0H (a sigma factor) to control the expression of some genes that are critical to the sporulation process.</text>
</comment>
<sequence length="230" mass="26515">MQEVESRKILIAEDNTELNDMLRNYLIKAGHTVYQAFDGEQAVEMATKLKPDLMVLDIMMPVKDGYSVCREVRASQNIPIIVASAKETEEDKEKLFDLGADDYITKPFSFKEAVMRVNAQLRRYYHLNTAENSGVRRLNELAVYPEKFEARVMNEPLKLTAKEFKMLDVLTANPDRIFSKSQLIDRVWGEDEYIDENTVAVTVLRLREKLEAKGIKNVVTVWGLGYKWQS</sequence>
<dbReference type="Pfam" id="PF00072">
    <property type="entry name" value="Response_reg"/>
    <property type="match status" value="1"/>
</dbReference>
<dbReference type="SMART" id="SM00862">
    <property type="entry name" value="Trans_reg_C"/>
    <property type="match status" value="1"/>
</dbReference>
<dbReference type="CDD" id="cd00383">
    <property type="entry name" value="trans_reg_C"/>
    <property type="match status" value="1"/>
</dbReference>
<dbReference type="PANTHER" id="PTHR48111:SF40">
    <property type="entry name" value="PHOSPHATE REGULON TRANSCRIPTIONAL REGULATORY PROTEIN PHOB"/>
    <property type="match status" value="1"/>
</dbReference>
<proteinExistence type="predicted"/>
<dbReference type="GO" id="GO:0005829">
    <property type="term" value="C:cytosol"/>
    <property type="evidence" value="ECO:0007669"/>
    <property type="project" value="TreeGrafter"/>
</dbReference>
<evidence type="ECO:0000256" key="1">
    <source>
        <dbReference type="ARBA" id="ARBA00018672"/>
    </source>
</evidence>
<feature type="DNA-binding region" description="OmpR/PhoB-type" evidence="9">
    <location>
        <begin position="133"/>
        <end position="230"/>
    </location>
</feature>
<evidence type="ECO:0000256" key="3">
    <source>
        <dbReference type="ARBA" id="ARBA00023012"/>
    </source>
</evidence>
<dbReference type="InterPro" id="IPR001867">
    <property type="entry name" value="OmpR/PhoB-type_DNA-bd"/>
</dbReference>
<keyword evidence="2 8" id="KW-0597">Phosphoprotein</keyword>
<evidence type="ECO:0000256" key="2">
    <source>
        <dbReference type="ARBA" id="ARBA00022553"/>
    </source>
</evidence>
<feature type="domain" description="Response regulatory" evidence="10">
    <location>
        <begin position="8"/>
        <end position="121"/>
    </location>
</feature>
<dbReference type="InterPro" id="IPR039420">
    <property type="entry name" value="WalR-like"/>
</dbReference>
<dbReference type="GO" id="GO:0000976">
    <property type="term" value="F:transcription cis-regulatory region binding"/>
    <property type="evidence" value="ECO:0007669"/>
    <property type="project" value="TreeGrafter"/>
</dbReference>
<keyword evidence="4" id="KW-0805">Transcription regulation</keyword>
<evidence type="ECO:0000256" key="5">
    <source>
        <dbReference type="ARBA" id="ARBA00023125"/>
    </source>
</evidence>
<dbReference type="FunFam" id="3.40.50.2300:FF:000001">
    <property type="entry name" value="DNA-binding response regulator PhoB"/>
    <property type="match status" value="1"/>
</dbReference>
<dbReference type="GO" id="GO:0006355">
    <property type="term" value="P:regulation of DNA-templated transcription"/>
    <property type="evidence" value="ECO:0007669"/>
    <property type="project" value="InterPro"/>
</dbReference>
<dbReference type="PROSITE" id="PS50110">
    <property type="entry name" value="RESPONSE_REGULATORY"/>
    <property type="match status" value="1"/>
</dbReference>
<dbReference type="Gene3D" id="3.40.50.2300">
    <property type="match status" value="1"/>
</dbReference>
<evidence type="ECO:0000256" key="8">
    <source>
        <dbReference type="PROSITE-ProRule" id="PRU00169"/>
    </source>
</evidence>
<dbReference type="AlphaFoldDB" id="A0A9D1MHT6"/>
<evidence type="ECO:0000259" key="11">
    <source>
        <dbReference type="PROSITE" id="PS51755"/>
    </source>
</evidence>
<dbReference type="Pfam" id="PF00486">
    <property type="entry name" value="Trans_reg_C"/>
    <property type="match status" value="1"/>
</dbReference>